<organism evidence="6 7">
    <name type="scientific">Candidatus Danuiimicrobium aquiferis</name>
    <dbReference type="NCBI Taxonomy" id="1801832"/>
    <lineage>
        <taxon>Bacteria</taxon>
        <taxon>Pseudomonadati</taxon>
        <taxon>Candidatus Omnitrophota</taxon>
        <taxon>Candidatus Danuiimicrobium</taxon>
    </lineage>
</organism>
<evidence type="ECO:0000313" key="6">
    <source>
        <dbReference type="EMBL" id="OGW95380.1"/>
    </source>
</evidence>
<dbReference type="InterPro" id="IPR044516">
    <property type="entry name" value="UXS-like"/>
</dbReference>
<evidence type="ECO:0000259" key="5">
    <source>
        <dbReference type="Pfam" id="PF01370"/>
    </source>
</evidence>
<evidence type="ECO:0000256" key="1">
    <source>
        <dbReference type="ARBA" id="ARBA00001911"/>
    </source>
</evidence>
<keyword evidence="4" id="KW-0456">Lyase</keyword>
<accession>A0A1G1KR01</accession>
<evidence type="ECO:0000256" key="4">
    <source>
        <dbReference type="ARBA" id="ARBA00023239"/>
    </source>
</evidence>
<sequence>MRALITGGAGFIGSHLSEELLSRNFHVTVVDNLATGISSNLGHVLRNKRFKFYKGSVFNKKLMSRLIKQCDIIYHFAAAVGVKYILDHALECILTSIQGTNIVLQLAAKYRKKVLIASSSEVSGKLHARLMKEEDDRVLGPTTVNRWIYSEGKALGEYLAFAYHKQFKLRMVIVRFFNILGPRQISDYGMVLPRFIEEAMTGRPITIMGNGSQVRSFTYVLDAVRAVADLSLTKEAEGRIFNIGNNQSQVTIKQLAHLVKRKTKSKSKIVYLSYDKYYGKQFEDVARRVPDISRIKKVIGYRPRYGLAQIIDETLAYFRENNAKKA</sequence>
<dbReference type="Proteomes" id="UP000178187">
    <property type="component" value="Unassembled WGS sequence"/>
</dbReference>
<evidence type="ECO:0000313" key="7">
    <source>
        <dbReference type="Proteomes" id="UP000178187"/>
    </source>
</evidence>
<dbReference type="SUPFAM" id="SSF51735">
    <property type="entry name" value="NAD(P)-binding Rossmann-fold domains"/>
    <property type="match status" value="1"/>
</dbReference>
<dbReference type="GO" id="GO:0048040">
    <property type="term" value="F:UDP-glucuronate decarboxylase activity"/>
    <property type="evidence" value="ECO:0007669"/>
    <property type="project" value="TreeGrafter"/>
</dbReference>
<dbReference type="Gene3D" id="3.40.50.720">
    <property type="entry name" value="NAD(P)-binding Rossmann-like Domain"/>
    <property type="match status" value="1"/>
</dbReference>
<name>A0A1G1KR01_9BACT</name>
<feature type="domain" description="NAD-dependent epimerase/dehydratase" evidence="5">
    <location>
        <begin position="3"/>
        <end position="244"/>
    </location>
</feature>
<evidence type="ECO:0000256" key="3">
    <source>
        <dbReference type="ARBA" id="ARBA00023027"/>
    </source>
</evidence>
<evidence type="ECO:0000256" key="2">
    <source>
        <dbReference type="ARBA" id="ARBA00022793"/>
    </source>
</evidence>
<comment type="cofactor">
    <cofactor evidence="1">
        <name>NAD(+)</name>
        <dbReference type="ChEBI" id="CHEBI:57540"/>
    </cofactor>
</comment>
<dbReference type="PANTHER" id="PTHR43078">
    <property type="entry name" value="UDP-GLUCURONIC ACID DECARBOXYLASE-RELATED"/>
    <property type="match status" value="1"/>
</dbReference>
<dbReference type="Pfam" id="PF01370">
    <property type="entry name" value="Epimerase"/>
    <property type="match status" value="1"/>
</dbReference>
<dbReference type="AlphaFoldDB" id="A0A1G1KR01"/>
<comment type="caution">
    <text evidence="6">The sequence shown here is derived from an EMBL/GenBank/DDBJ whole genome shotgun (WGS) entry which is preliminary data.</text>
</comment>
<keyword evidence="2" id="KW-0210">Decarboxylase</keyword>
<dbReference type="InterPro" id="IPR001509">
    <property type="entry name" value="Epimerase_deHydtase"/>
</dbReference>
<reference evidence="6 7" key="1">
    <citation type="journal article" date="2016" name="Nat. Commun.">
        <title>Thousands of microbial genomes shed light on interconnected biogeochemical processes in an aquifer system.</title>
        <authorList>
            <person name="Anantharaman K."/>
            <person name="Brown C.T."/>
            <person name="Hug L.A."/>
            <person name="Sharon I."/>
            <person name="Castelle C.J."/>
            <person name="Probst A.J."/>
            <person name="Thomas B.C."/>
            <person name="Singh A."/>
            <person name="Wilkins M.J."/>
            <person name="Karaoz U."/>
            <person name="Brodie E.L."/>
            <person name="Williams K.H."/>
            <person name="Hubbard S.S."/>
            <person name="Banfield J.F."/>
        </authorList>
    </citation>
    <scope>NUCLEOTIDE SEQUENCE [LARGE SCALE GENOMIC DNA]</scope>
</reference>
<dbReference type="GO" id="GO:0005737">
    <property type="term" value="C:cytoplasm"/>
    <property type="evidence" value="ECO:0007669"/>
    <property type="project" value="TreeGrafter"/>
</dbReference>
<dbReference type="PRINTS" id="PR01713">
    <property type="entry name" value="NUCEPIMERASE"/>
</dbReference>
<dbReference type="PANTHER" id="PTHR43078:SF6">
    <property type="entry name" value="UDP-GLUCURONIC ACID DECARBOXYLASE 1"/>
    <property type="match status" value="1"/>
</dbReference>
<dbReference type="UniPathway" id="UPA00796">
    <property type="reaction ID" value="UER00771"/>
</dbReference>
<keyword evidence="3" id="KW-0520">NAD</keyword>
<dbReference type="InterPro" id="IPR036291">
    <property type="entry name" value="NAD(P)-bd_dom_sf"/>
</dbReference>
<dbReference type="EMBL" id="MHFR01000064">
    <property type="protein sequence ID" value="OGW95380.1"/>
    <property type="molecule type" value="Genomic_DNA"/>
</dbReference>
<dbReference type="GO" id="GO:0033320">
    <property type="term" value="P:UDP-D-xylose biosynthetic process"/>
    <property type="evidence" value="ECO:0007669"/>
    <property type="project" value="UniProtKB-UniPathway"/>
</dbReference>
<dbReference type="GO" id="GO:0070403">
    <property type="term" value="F:NAD+ binding"/>
    <property type="evidence" value="ECO:0007669"/>
    <property type="project" value="InterPro"/>
</dbReference>
<gene>
    <name evidence="6" type="ORF">A3G33_06060</name>
</gene>
<protein>
    <recommendedName>
        <fullName evidence="5">NAD-dependent epimerase/dehydratase domain-containing protein</fullName>
    </recommendedName>
</protein>
<dbReference type="GO" id="GO:0042732">
    <property type="term" value="P:D-xylose metabolic process"/>
    <property type="evidence" value="ECO:0007669"/>
    <property type="project" value="InterPro"/>
</dbReference>
<proteinExistence type="predicted"/>